<dbReference type="STRING" id="547042.BACCOPRO_01639"/>
<comment type="caution">
    <text evidence="1">The sequence shown here is derived from an EMBL/GenBank/DDBJ whole genome shotgun (WGS) entry which is preliminary data.</text>
</comment>
<dbReference type="RefSeq" id="WP_008142252.1">
    <property type="nucleotide sequence ID" value="NZ_EQ973637.1"/>
</dbReference>
<keyword evidence="2" id="KW-1185">Reference proteome</keyword>
<dbReference type="eggNOG" id="ENOG5033XUS">
    <property type="taxonomic scope" value="Bacteria"/>
</dbReference>
<protein>
    <submittedName>
        <fullName evidence="1">Uncharacterized protein</fullName>
    </submittedName>
</protein>
<name>S0F8T8_9BACT</name>
<evidence type="ECO:0000313" key="1">
    <source>
        <dbReference type="EMBL" id="EEF76142.1"/>
    </source>
</evidence>
<reference evidence="1 2" key="1">
    <citation type="submission" date="2008-12" db="EMBL/GenBank/DDBJ databases">
        <authorList>
            <person name="Fulton L."/>
            <person name="Clifton S."/>
            <person name="Fulton B."/>
            <person name="Xu J."/>
            <person name="Minx P."/>
            <person name="Pepin K.H."/>
            <person name="Johnson M."/>
            <person name="Bhonagiri V."/>
            <person name="Nash W.E."/>
            <person name="Mardis E.R."/>
            <person name="Wilson R.K."/>
        </authorList>
    </citation>
    <scope>NUCLEOTIDE SEQUENCE [LARGE SCALE GENOMIC DNA]</scope>
    <source>
        <strain evidence="1 2">DSM 18228</strain>
    </source>
</reference>
<dbReference type="HOGENOM" id="CLU_159780_0_0_10"/>
<dbReference type="EMBL" id="ACBW01000116">
    <property type="protein sequence ID" value="EEF76142.1"/>
    <property type="molecule type" value="Genomic_DNA"/>
</dbReference>
<accession>S0F8T8</accession>
<dbReference type="OrthoDB" id="1094458at2"/>
<dbReference type="GeneID" id="78404342"/>
<dbReference type="AlphaFoldDB" id="S0F8T8"/>
<dbReference type="Proteomes" id="UP000014073">
    <property type="component" value="Unassembled WGS sequence"/>
</dbReference>
<proteinExistence type="predicted"/>
<evidence type="ECO:0000313" key="2">
    <source>
        <dbReference type="Proteomes" id="UP000014073"/>
    </source>
</evidence>
<sequence length="96" mass="11206">MISFYNNTNNFEFCINDVEIEILMPIFISFNKKTGLKIDEFGDIRLMVDNLLLIKNISTEYLKQEKTSSNKNIIMKFINNINKIVAEGRFIYVSGE</sequence>
<organism evidence="1 2">
    <name type="scientific">Phocaeicola coprophilus DSM 18228 = JCM 13818</name>
    <dbReference type="NCBI Taxonomy" id="547042"/>
    <lineage>
        <taxon>Bacteria</taxon>
        <taxon>Pseudomonadati</taxon>
        <taxon>Bacteroidota</taxon>
        <taxon>Bacteroidia</taxon>
        <taxon>Bacteroidales</taxon>
        <taxon>Bacteroidaceae</taxon>
        <taxon>Phocaeicola</taxon>
    </lineage>
</organism>
<gene>
    <name evidence="1" type="ORF">BACCOPRO_01639</name>
</gene>